<sequence>MHPLRVQGFYFVLLQYSHAQTSTARFVPSMQTIPPTQQNSAQGFAGAFPVICPVLPLQIPDRHKRL</sequence>
<organism evidence="1">
    <name type="scientific">Siphoviridae sp. ctQqU1</name>
    <dbReference type="NCBI Taxonomy" id="2825496"/>
    <lineage>
        <taxon>Viruses</taxon>
        <taxon>Duplodnaviria</taxon>
        <taxon>Heunggongvirae</taxon>
        <taxon>Uroviricota</taxon>
        <taxon>Caudoviricetes</taxon>
    </lineage>
</organism>
<accession>A0A8S5Q4C6</accession>
<dbReference type="EMBL" id="BK015568">
    <property type="protein sequence ID" value="DAE13665.1"/>
    <property type="molecule type" value="Genomic_DNA"/>
</dbReference>
<evidence type="ECO:0000313" key="1">
    <source>
        <dbReference type="EMBL" id="DAE13665.1"/>
    </source>
</evidence>
<protein>
    <submittedName>
        <fullName evidence="1">Uncharacterized protein</fullName>
    </submittedName>
</protein>
<reference evidence="1" key="1">
    <citation type="journal article" date="2021" name="Proc. Natl. Acad. Sci. U.S.A.">
        <title>A Catalog of Tens of Thousands of Viruses from Human Metagenomes Reveals Hidden Associations with Chronic Diseases.</title>
        <authorList>
            <person name="Tisza M.J."/>
            <person name="Buck C.B."/>
        </authorList>
    </citation>
    <scope>NUCLEOTIDE SEQUENCE</scope>
    <source>
        <strain evidence="1">CtQqU1</strain>
    </source>
</reference>
<proteinExistence type="predicted"/>
<name>A0A8S5Q4C6_9CAUD</name>